<dbReference type="OrthoDB" id="10626083at2759"/>
<protein>
    <recommendedName>
        <fullName evidence="2">DUF7789 domain-containing protein</fullName>
    </recommendedName>
</protein>
<sequence>MSLVVSWPDRKRWLFFTFVSLQILAIIGITAAVIDQHDKASGNATLAYAISLLLTSVAMWYFVANGIFFEQKWRIIFFLVAAVLVFAYALYRYLRGRDDEDVGESKDELLARLIISGVCLPIDFVGSYFILTDMDWLAWHIAGCDEERMQAFHWLSRFRSFLDLDFMVAITLVVLAAFSHTLTEPQLGLAISGLVISLAWIVVGTAGARRENTVFMVVFYALSTLEPTFIVYKFVEFANNWDHYKHKDTTNPVIFLGCVAILLRAVVVALAVKVHRNFNLGLKQALLSAGDSSSGQHYRSI</sequence>
<dbReference type="InParanoid" id="F2U7A0"/>
<accession>F2U7A0</accession>
<dbReference type="EMBL" id="GL832963">
    <property type="protein sequence ID" value="EGD83317.1"/>
    <property type="molecule type" value="Genomic_DNA"/>
</dbReference>
<reference evidence="3" key="1">
    <citation type="submission" date="2009-08" db="EMBL/GenBank/DDBJ databases">
        <title>Annotation of Salpingoeca rosetta.</title>
        <authorList>
            <consortium name="The Broad Institute Genome Sequencing Platform"/>
            <person name="Russ C."/>
            <person name="Cuomo C."/>
            <person name="Burger G."/>
            <person name="Gray M.W."/>
            <person name="Holland P.W.H."/>
            <person name="King N."/>
            <person name="Lang F.B.F."/>
            <person name="Roger A.J."/>
            <person name="Ruiz-Trillo I."/>
            <person name="Young S.K."/>
            <person name="Zeng Q."/>
            <person name="Gargeya S."/>
            <person name="Alvarado L."/>
            <person name="Berlin A."/>
            <person name="Chapman S.B."/>
            <person name="Chen Z."/>
            <person name="Freedman E."/>
            <person name="Gellesch M."/>
            <person name="Goldberg J."/>
            <person name="Griggs A."/>
            <person name="Gujja S."/>
            <person name="Heilman E."/>
            <person name="Heiman D."/>
            <person name="Howarth C."/>
            <person name="Mehta T."/>
            <person name="Neiman D."/>
            <person name="Pearson M."/>
            <person name="Roberts A."/>
            <person name="Saif S."/>
            <person name="Shea T."/>
            <person name="Shenoy N."/>
            <person name="Sisk P."/>
            <person name="Stolte C."/>
            <person name="Sykes S."/>
            <person name="White J."/>
            <person name="Yandava C."/>
            <person name="Haas B."/>
            <person name="Nusbaum C."/>
            <person name="Birren B."/>
        </authorList>
    </citation>
    <scope>NUCLEOTIDE SEQUENCE [LARGE SCALE GENOMIC DNA]</scope>
    <source>
        <strain evidence="3">ATCC 50818</strain>
    </source>
</reference>
<feature type="transmembrane region" description="Helical" evidence="1">
    <location>
        <begin position="161"/>
        <end position="181"/>
    </location>
</feature>
<evidence type="ECO:0000313" key="3">
    <source>
        <dbReference type="EMBL" id="EGD83317.1"/>
    </source>
</evidence>
<feature type="domain" description="DUF7789" evidence="2">
    <location>
        <begin position="149"/>
        <end position="270"/>
    </location>
</feature>
<evidence type="ECO:0000256" key="1">
    <source>
        <dbReference type="SAM" id="Phobius"/>
    </source>
</evidence>
<dbReference type="KEGG" id="sre:PTSG_03925"/>
<dbReference type="Pfam" id="PF25044">
    <property type="entry name" value="DUF7789"/>
    <property type="match status" value="2"/>
</dbReference>
<feature type="transmembrane region" description="Helical" evidence="1">
    <location>
        <begin position="187"/>
        <end position="206"/>
    </location>
</feature>
<organism evidence="4">
    <name type="scientific">Salpingoeca rosetta (strain ATCC 50818 / BSB-021)</name>
    <dbReference type="NCBI Taxonomy" id="946362"/>
    <lineage>
        <taxon>Eukaryota</taxon>
        <taxon>Choanoflagellata</taxon>
        <taxon>Craspedida</taxon>
        <taxon>Salpingoecidae</taxon>
        <taxon>Salpingoeca</taxon>
    </lineage>
</organism>
<dbReference type="PANTHER" id="PTHR39299:SF1">
    <property type="entry name" value="TRANSMEMBRANE PROTEIN"/>
    <property type="match status" value="1"/>
</dbReference>
<dbReference type="OMA" id="IFEPAYI"/>
<feature type="transmembrane region" description="Helical" evidence="1">
    <location>
        <begin position="75"/>
        <end position="94"/>
    </location>
</feature>
<dbReference type="InterPro" id="IPR056691">
    <property type="entry name" value="DUF7789"/>
</dbReference>
<dbReference type="PANTHER" id="PTHR39299">
    <property type="entry name" value="TRANSMEMBRANE PROTEIN"/>
    <property type="match status" value="1"/>
</dbReference>
<dbReference type="GeneID" id="16075403"/>
<dbReference type="RefSeq" id="XP_004994821.1">
    <property type="nucleotide sequence ID" value="XM_004994764.1"/>
</dbReference>
<evidence type="ECO:0000313" key="4">
    <source>
        <dbReference type="Proteomes" id="UP000007799"/>
    </source>
</evidence>
<keyword evidence="1" id="KW-0472">Membrane</keyword>
<feature type="transmembrane region" description="Helical" evidence="1">
    <location>
        <begin position="252"/>
        <end position="272"/>
    </location>
</feature>
<feature type="transmembrane region" description="Helical" evidence="1">
    <location>
        <begin position="12"/>
        <end position="34"/>
    </location>
</feature>
<feature type="transmembrane region" description="Helical" evidence="1">
    <location>
        <begin position="109"/>
        <end position="131"/>
    </location>
</feature>
<feature type="domain" description="DUF7789" evidence="2">
    <location>
        <begin position="11"/>
        <end position="122"/>
    </location>
</feature>
<feature type="transmembrane region" description="Helical" evidence="1">
    <location>
        <begin position="46"/>
        <end position="63"/>
    </location>
</feature>
<dbReference type="Proteomes" id="UP000007799">
    <property type="component" value="Unassembled WGS sequence"/>
</dbReference>
<keyword evidence="1" id="KW-1133">Transmembrane helix</keyword>
<evidence type="ECO:0000259" key="2">
    <source>
        <dbReference type="Pfam" id="PF25044"/>
    </source>
</evidence>
<dbReference type="AlphaFoldDB" id="F2U7A0"/>
<name>F2U7A0_SALR5</name>
<gene>
    <name evidence="3" type="ORF">PTSG_03925</name>
</gene>
<keyword evidence="1" id="KW-0812">Transmembrane</keyword>
<keyword evidence="4" id="KW-1185">Reference proteome</keyword>
<dbReference type="STRING" id="946362.F2U7A0"/>
<proteinExistence type="predicted"/>
<feature type="transmembrane region" description="Helical" evidence="1">
    <location>
        <begin position="213"/>
        <end position="232"/>
    </location>
</feature>